<feature type="compositionally biased region" description="Basic and acidic residues" evidence="1">
    <location>
        <begin position="234"/>
        <end position="244"/>
    </location>
</feature>
<comment type="caution">
    <text evidence="2">The sequence shown here is derived from an EMBL/GenBank/DDBJ whole genome shotgun (WGS) entry which is preliminary data.</text>
</comment>
<dbReference type="Pfam" id="PF00098">
    <property type="entry name" value="zf-CCHC"/>
    <property type="match status" value="1"/>
</dbReference>
<organism evidence="2 3">
    <name type="scientific">Paramuricea clavata</name>
    <name type="common">Red gorgonian</name>
    <name type="synonym">Violescent sea-whip</name>
    <dbReference type="NCBI Taxonomy" id="317549"/>
    <lineage>
        <taxon>Eukaryota</taxon>
        <taxon>Metazoa</taxon>
        <taxon>Cnidaria</taxon>
        <taxon>Anthozoa</taxon>
        <taxon>Octocorallia</taxon>
        <taxon>Malacalcyonacea</taxon>
        <taxon>Plexauridae</taxon>
        <taxon>Paramuricea</taxon>
    </lineage>
</organism>
<dbReference type="AlphaFoldDB" id="A0A7D9KBT8"/>
<evidence type="ECO:0000313" key="3">
    <source>
        <dbReference type="Proteomes" id="UP001152795"/>
    </source>
</evidence>
<proteinExistence type="predicted"/>
<dbReference type="EMBL" id="CACRXK020032828">
    <property type="protein sequence ID" value="CAB4043652.1"/>
    <property type="molecule type" value="Genomic_DNA"/>
</dbReference>
<protein>
    <submittedName>
        <fullName evidence="2">Transposon Ty3-I Gag-Pol poly, partial</fullName>
    </submittedName>
</protein>
<dbReference type="OrthoDB" id="5971169at2759"/>
<dbReference type="Proteomes" id="UP001152795">
    <property type="component" value="Unassembled WGS sequence"/>
</dbReference>
<dbReference type="PANTHER" id="PTHR33198:SF20">
    <property type="entry name" value="RETROTRANSPOSON GAG DOMAIN-CONTAINING PROTEIN"/>
    <property type="match status" value="1"/>
</dbReference>
<feature type="region of interest" description="Disordered" evidence="1">
    <location>
        <begin position="183"/>
        <end position="244"/>
    </location>
</feature>
<keyword evidence="3" id="KW-1185">Reference proteome</keyword>
<dbReference type="SUPFAM" id="SSF57756">
    <property type="entry name" value="Retrovirus zinc finger-like domains"/>
    <property type="match status" value="1"/>
</dbReference>
<dbReference type="Gene3D" id="4.10.60.10">
    <property type="entry name" value="Zinc finger, CCHC-type"/>
    <property type="match status" value="1"/>
</dbReference>
<feature type="compositionally biased region" description="Basic and acidic residues" evidence="1">
    <location>
        <begin position="199"/>
        <end position="224"/>
    </location>
</feature>
<evidence type="ECO:0000313" key="2">
    <source>
        <dbReference type="EMBL" id="CAB4043652.1"/>
    </source>
</evidence>
<dbReference type="GO" id="GO:0008270">
    <property type="term" value="F:zinc ion binding"/>
    <property type="evidence" value="ECO:0007669"/>
    <property type="project" value="InterPro"/>
</dbReference>
<name>A0A7D9KBT8_PARCT</name>
<evidence type="ECO:0000256" key="1">
    <source>
        <dbReference type="SAM" id="MobiDB-lite"/>
    </source>
</evidence>
<gene>
    <name evidence="2" type="ORF">PACLA_8A032912</name>
</gene>
<dbReference type="PANTHER" id="PTHR33198">
    <property type="entry name" value="ANK_REP_REGION DOMAIN-CONTAINING PROTEIN-RELATED"/>
    <property type="match status" value="1"/>
</dbReference>
<dbReference type="SMART" id="SM00343">
    <property type="entry name" value="ZnF_C2HC"/>
    <property type="match status" value="1"/>
</dbReference>
<reference evidence="2" key="1">
    <citation type="submission" date="2020-04" db="EMBL/GenBank/DDBJ databases">
        <authorList>
            <person name="Alioto T."/>
            <person name="Alioto T."/>
            <person name="Gomez Garrido J."/>
        </authorList>
    </citation>
    <scope>NUCLEOTIDE SEQUENCE</scope>
    <source>
        <strain evidence="2">A484AB</strain>
    </source>
</reference>
<dbReference type="PROSITE" id="PS50158">
    <property type="entry name" value="ZF_CCHC"/>
    <property type="match status" value="1"/>
</dbReference>
<accession>A0A7D9KBT8</accession>
<dbReference type="InterPro" id="IPR036875">
    <property type="entry name" value="Znf_CCHC_sf"/>
</dbReference>
<sequence>MSSKEFDVGGFRPFDVNSDPNSVGSEWERWLRSFQLYADGKGLIIEAVKDDNKVQRRAFLFHCAGSDVQDIFDVLPETGNAKEYEKAEEALTRHFVTQVNVPYERHMFREMAQNENETIDQFPIRLRRKTQQCDYGDQLESQIRDQIISRCRSSDLRRKFLEKGQTLNLQQLQEIARTSEAVKRQAKSMSVHNDGVNRVSERPGQQDRRESKGEKGGKVKKSGECFRCGKPGHFARDPRCPAKG</sequence>
<dbReference type="GO" id="GO:0003676">
    <property type="term" value="F:nucleic acid binding"/>
    <property type="evidence" value="ECO:0007669"/>
    <property type="project" value="InterPro"/>
</dbReference>
<dbReference type="InterPro" id="IPR001878">
    <property type="entry name" value="Znf_CCHC"/>
</dbReference>